<proteinExistence type="predicted"/>
<dbReference type="AlphaFoldDB" id="A0AAD3DTZ6"/>
<feature type="signal peptide" evidence="1">
    <location>
        <begin position="1"/>
        <end position="31"/>
    </location>
</feature>
<keyword evidence="3" id="KW-1185">Reference proteome</keyword>
<feature type="non-terminal residue" evidence="2">
    <location>
        <position position="175"/>
    </location>
</feature>
<feature type="chain" id="PRO_5042086774" evidence="1">
    <location>
        <begin position="32"/>
        <end position="175"/>
    </location>
</feature>
<evidence type="ECO:0000256" key="1">
    <source>
        <dbReference type="SAM" id="SignalP"/>
    </source>
</evidence>
<reference evidence="2 3" key="1">
    <citation type="journal article" date="2021" name="Sci. Rep.">
        <title>Genome sequencing of the multicellular alga Astrephomene provides insights into convergent evolution of germ-soma differentiation.</title>
        <authorList>
            <person name="Yamashita S."/>
            <person name="Yamamoto K."/>
            <person name="Matsuzaki R."/>
            <person name="Suzuki S."/>
            <person name="Yamaguchi H."/>
            <person name="Hirooka S."/>
            <person name="Minakuchi Y."/>
            <person name="Miyagishima S."/>
            <person name="Kawachi M."/>
            <person name="Toyoda A."/>
            <person name="Nozaki H."/>
        </authorList>
    </citation>
    <scope>NUCLEOTIDE SEQUENCE [LARGE SCALE GENOMIC DNA]</scope>
    <source>
        <strain evidence="2 3">NIES-4017</strain>
    </source>
</reference>
<accession>A0AAD3DTZ6</accession>
<dbReference type="EMBL" id="BMAR01000016">
    <property type="protein sequence ID" value="GFR47042.1"/>
    <property type="molecule type" value="Genomic_DNA"/>
</dbReference>
<sequence length="175" mass="18610">FASMGANYCCQQCTWRILIIITLSFRLCAQSLNDPLVVCGLDHGQRVLQSCHTEDSGIWAGSPRLAVTTMLYKCVAEANSSANMTIRPLRIVVPDGTLVRTFSQLANGSSSSFSRATGVPIEFVIMPPVAYSMARGSMLLDTSPPTADRGYDAIMVAPTAFGDAAQVERAAVGSG</sequence>
<keyword evidence="1" id="KW-0732">Signal</keyword>
<protein>
    <submittedName>
        <fullName evidence="2">Uncharacterized protein</fullName>
    </submittedName>
</protein>
<evidence type="ECO:0000313" key="2">
    <source>
        <dbReference type="EMBL" id="GFR47042.1"/>
    </source>
</evidence>
<organism evidence="2 3">
    <name type="scientific">Astrephomene gubernaculifera</name>
    <dbReference type="NCBI Taxonomy" id="47775"/>
    <lineage>
        <taxon>Eukaryota</taxon>
        <taxon>Viridiplantae</taxon>
        <taxon>Chlorophyta</taxon>
        <taxon>core chlorophytes</taxon>
        <taxon>Chlorophyceae</taxon>
        <taxon>CS clade</taxon>
        <taxon>Chlamydomonadales</taxon>
        <taxon>Astrephomenaceae</taxon>
        <taxon>Astrephomene</taxon>
    </lineage>
</organism>
<name>A0AAD3DTZ6_9CHLO</name>
<comment type="caution">
    <text evidence="2">The sequence shown here is derived from an EMBL/GenBank/DDBJ whole genome shotgun (WGS) entry which is preliminary data.</text>
</comment>
<gene>
    <name evidence="2" type="ORF">Agub_g8727</name>
</gene>
<dbReference type="Proteomes" id="UP001054857">
    <property type="component" value="Unassembled WGS sequence"/>
</dbReference>
<evidence type="ECO:0000313" key="3">
    <source>
        <dbReference type="Proteomes" id="UP001054857"/>
    </source>
</evidence>